<sequence>MLDTYKITLTGRNYWLQSFNLKTQKKKFLQSILNEEITDANITISSIRRKGFGSMFIDFESTNDKTIEENFCDYYEKQYEEQEEEYICMDEDIKFDIDKLFKSELASIIVTPKVLKELEEIPKSKSKKEEENEFTLAMKKLKLKRKALKKRARKAKKELIEAQKERNFILKLRIF</sequence>
<evidence type="ECO:0000313" key="2">
    <source>
        <dbReference type="EMBL" id="KAB7889565.1"/>
    </source>
</evidence>
<reference evidence="2 3" key="1">
    <citation type="submission" date="2019-10" db="EMBL/GenBank/DDBJ databases">
        <title>Poseidonibacter ostreae sp. nov., isolated from the gut of the Ostrea denselamellosa.</title>
        <authorList>
            <person name="Choi A."/>
        </authorList>
    </citation>
    <scope>NUCLEOTIDE SEQUENCE [LARGE SCALE GENOMIC DNA]</scope>
    <source>
        <strain evidence="2 3">SJOD-M-33</strain>
    </source>
</reference>
<dbReference type="RefSeq" id="WP_152279729.1">
    <property type="nucleotide sequence ID" value="NZ_WFKK01000012.1"/>
</dbReference>
<dbReference type="Proteomes" id="UP000472839">
    <property type="component" value="Unassembled WGS sequence"/>
</dbReference>
<keyword evidence="1" id="KW-0175">Coiled coil</keyword>
<dbReference type="AlphaFoldDB" id="A0A6L4WTK0"/>
<gene>
    <name evidence="2" type="ORF">GBG19_05780</name>
</gene>
<accession>A0A6L4WTK0</accession>
<name>A0A6L4WTK0_9BACT</name>
<dbReference type="EMBL" id="WFKK01000012">
    <property type="protein sequence ID" value="KAB7889565.1"/>
    <property type="molecule type" value="Genomic_DNA"/>
</dbReference>
<evidence type="ECO:0000313" key="3">
    <source>
        <dbReference type="Proteomes" id="UP000472839"/>
    </source>
</evidence>
<proteinExistence type="predicted"/>
<organism evidence="2 3">
    <name type="scientific">Poseidonibacter ostreae</name>
    <dbReference type="NCBI Taxonomy" id="2654171"/>
    <lineage>
        <taxon>Bacteria</taxon>
        <taxon>Pseudomonadati</taxon>
        <taxon>Campylobacterota</taxon>
        <taxon>Epsilonproteobacteria</taxon>
        <taxon>Campylobacterales</taxon>
        <taxon>Arcobacteraceae</taxon>
        <taxon>Poseidonibacter</taxon>
    </lineage>
</organism>
<evidence type="ECO:0000256" key="1">
    <source>
        <dbReference type="SAM" id="Coils"/>
    </source>
</evidence>
<protein>
    <submittedName>
        <fullName evidence="2">Uncharacterized protein</fullName>
    </submittedName>
</protein>
<feature type="coiled-coil region" evidence="1">
    <location>
        <begin position="138"/>
        <end position="165"/>
    </location>
</feature>
<comment type="caution">
    <text evidence="2">The sequence shown here is derived from an EMBL/GenBank/DDBJ whole genome shotgun (WGS) entry which is preliminary data.</text>
</comment>